<evidence type="ECO:0000313" key="2">
    <source>
        <dbReference type="Proteomes" id="UP000008370"/>
    </source>
</evidence>
<proteinExistence type="predicted"/>
<dbReference type="HOGENOM" id="CLU_024199_2_0_1"/>
<dbReference type="Gene3D" id="1.20.1280.50">
    <property type="match status" value="1"/>
</dbReference>
<sequence>MLMSLDSQALVDDAIAAHDREIARLVEEKRLLRTRRNTLAPINQHLPPEMLSEVFLSLFRLHRDSWGAAVRLPLPHNWLTATFVCQHWRNIALRTPSLWTHIILTRSDNKPERILRLHEWVKRSGRLPLTIEQLELVLNLDLISYTFGPSIMSLIMQVASRIQRLAMTFGGPIITHAVHEGRTLDSPSLESIAVVQTPKLAPNSYKILREYLWPAIRSLRCMQTSPSLLQALIRNTLTTLYVKECTPPPTIGEWLLILGSLPSLAHLTLIRSVSQDNVTSKTGMEVGLPALRHLWIRDREGGISSAQLLSCIAIPNNVRAHIAGDEPVQEAGARAILAQVAAKAAGEGIIGEPWNARVCVADYSHGPGDQHHITLILYTMNRPLRPDADKDMSDQNTGFSVTLALGRNTSMREPITRAFYSLISLSEVEGLMFRGSIKKAETFSSLLQPQMVRQVEAYTQCYTATRLLRLLQTGTAVNDTLSFPYPELHRLTLTIVSRRNYAHSGSHHAQTFVRLLADTLEERAKHGLRTRHLTLTYCVQINMTACEEDFARLRGLVKDFHILQSVHDTGEEYTDEEDDSDEEGYRA</sequence>
<reference evidence="1 2" key="1">
    <citation type="journal article" date="2012" name="BMC Genomics">
        <title>Comparative genomics of the white-rot fungi, Phanerochaete carnosa and P. chrysosporium, to elucidate the genetic basis of the distinct wood types they colonize.</title>
        <authorList>
            <person name="Suzuki H."/>
            <person name="MacDonald J."/>
            <person name="Syed K."/>
            <person name="Salamov A."/>
            <person name="Hori C."/>
            <person name="Aerts A."/>
            <person name="Henrissat B."/>
            <person name="Wiebenga A."/>
            <person name="vanKuyk P.A."/>
            <person name="Barry K."/>
            <person name="Lindquist E."/>
            <person name="LaButti K."/>
            <person name="Lapidus A."/>
            <person name="Lucas S."/>
            <person name="Coutinho P."/>
            <person name="Gong Y."/>
            <person name="Samejima M."/>
            <person name="Mahadevan R."/>
            <person name="Abou-Zaid M."/>
            <person name="de Vries R.P."/>
            <person name="Igarashi K."/>
            <person name="Yadav J.S."/>
            <person name="Grigoriev I.V."/>
            <person name="Master E.R."/>
        </authorList>
    </citation>
    <scope>NUCLEOTIDE SEQUENCE [LARGE SCALE GENOMIC DNA]</scope>
    <source>
        <strain evidence="1 2">HHB-10118-sp</strain>
    </source>
</reference>
<dbReference type="InParanoid" id="K5VZ86"/>
<name>K5VZ86_PHACS</name>
<dbReference type="EMBL" id="JH930476">
    <property type="protein sequence ID" value="EKM51914.1"/>
    <property type="molecule type" value="Genomic_DNA"/>
</dbReference>
<gene>
    <name evidence="1" type="ORF">PHACADRAFT_262326</name>
</gene>
<dbReference type="AlphaFoldDB" id="K5VZ86"/>
<dbReference type="Proteomes" id="UP000008370">
    <property type="component" value="Unassembled WGS sequence"/>
</dbReference>
<evidence type="ECO:0000313" key="1">
    <source>
        <dbReference type="EMBL" id="EKM51914.1"/>
    </source>
</evidence>
<dbReference type="GeneID" id="18918251"/>
<accession>K5VZ86</accession>
<organism evidence="1 2">
    <name type="scientific">Phanerochaete carnosa (strain HHB-10118-sp)</name>
    <name type="common">White-rot fungus</name>
    <name type="synonym">Peniophora carnosa</name>
    <dbReference type="NCBI Taxonomy" id="650164"/>
    <lineage>
        <taxon>Eukaryota</taxon>
        <taxon>Fungi</taxon>
        <taxon>Dikarya</taxon>
        <taxon>Basidiomycota</taxon>
        <taxon>Agaricomycotina</taxon>
        <taxon>Agaricomycetes</taxon>
        <taxon>Polyporales</taxon>
        <taxon>Phanerochaetaceae</taxon>
        <taxon>Phanerochaete</taxon>
    </lineage>
</organism>
<dbReference type="KEGG" id="pco:PHACADRAFT_262326"/>
<keyword evidence="2" id="KW-1185">Reference proteome</keyword>
<dbReference type="RefSeq" id="XP_007399707.1">
    <property type="nucleotide sequence ID" value="XM_007399645.1"/>
</dbReference>
<dbReference type="OrthoDB" id="3264373at2759"/>
<protein>
    <submittedName>
        <fullName evidence="1">Uncharacterized protein</fullName>
    </submittedName>
</protein>